<organism evidence="2 3">
    <name type="scientific">Fundidesulfovibrio magnetotacticus</name>
    <dbReference type="NCBI Taxonomy" id="2730080"/>
    <lineage>
        <taxon>Bacteria</taxon>
        <taxon>Pseudomonadati</taxon>
        <taxon>Thermodesulfobacteriota</taxon>
        <taxon>Desulfovibrionia</taxon>
        <taxon>Desulfovibrionales</taxon>
        <taxon>Desulfovibrionaceae</taxon>
        <taxon>Fundidesulfovibrio</taxon>
    </lineage>
</organism>
<reference evidence="2 3" key="1">
    <citation type="submission" date="2020-04" db="EMBL/GenBank/DDBJ databases">
        <authorList>
            <consortium name="Desulfovibrio sp. FSS-1 genome sequencing consortium"/>
            <person name="Shimoshige H."/>
            <person name="Kobayashi H."/>
            <person name="Maekawa T."/>
        </authorList>
    </citation>
    <scope>NUCLEOTIDE SEQUENCE [LARGE SCALE GENOMIC DNA]</scope>
    <source>
        <strain evidence="2 3">SIID29052-01</strain>
    </source>
</reference>
<dbReference type="AlphaFoldDB" id="A0A6V8LRZ2"/>
<dbReference type="RefSeq" id="WP_173086065.1">
    <property type="nucleotide sequence ID" value="NZ_BLTE01000015.1"/>
</dbReference>
<gene>
    <name evidence="2" type="ORF">NNJEOMEG_03091</name>
</gene>
<name>A0A6V8LRZ2_9BACT</name>
<proteinExistence type="predicted"/>
<dbReference type="EMBL" id="BLTE01000015">
    <property type="protein sequence ID" value="GFK95233.1"/>
    <property type="molecule type" value="Genomic_DNA"/>
</dbReference>
<comment type="caution">
    <text evidence="2">The sequence shown here is derived from an EMBL/GenBank/DDBJ whole genome shotgun (WGS) entry which is preliminary data.</text>
</comment>
<dbReference type="Proteomes" id="UP000494245">
    <property type="component" value="Unassembled WGS sequence"/>
</dbReference>
<sequence>MHRFAVVLLALACLLRAAPSPAQTRLATPGGSFTISLPSGFVTIPPLELYLFEHRGLSGPVPPEALAEFRKTRMGFQAPAEKWFTLPYLIVSVETGRKRGPQDLFMESVMAERDSESQSSGEGHRFLEKDHQPLKRMTYYKDVAYSAAHGRKVAMGSYTWLTSQGFIRVAWFAPEDQLRAWEPQLHQAAMSVVLSPELEYRPEGR</sequence>
<keyword evidence="1" id="KW-0732">Signal</keyword>
<evidence type="ECO:0000256" key="1">
    <source>
        <dbReference type="SAM" id="SignalP"/>
    </source>
</evidence>
<evidence type="ECO:0000313" key="2">
    <source>
        <dbReference type="EMBL" id="GFK95233.1"/>
    </source>
</evidence>
<protein>
    <recommendedName>
        <fullName evidence="4">DUF1795 domain-containing protein</fullName>
    </recommendedName>
</protein>
<feature type="chain" id="PRO_5029020369" description="DUF1795 domain-containing protein" evidence="1">
    <location>
        <begin position="23"/>
        <end position="205"/>
    </location>
</feature>
<accession>A0A6V8LRZ2</accession>
<keyword evidence="3" id="KW-1185">Reference proteome</keyword>
<evidence type="ECO:0008006" key="4">
    <source>
        <dbReference type="Google" id="ProtNLM"/>
    </source>
</evidence>
<evidence type="ECO:0000313" key="3">
    <source>
        <dbReference type="Proteomes" id="UP000494245"/>
    </source>
</evidence>
<reference evidence="2 3" key="2">
    <citation type="submission" date="2020-05" db="EMBL/GenBank/DDBJ databases">
        <title>Draft genome sequence of Desulfovibrio sp. strainFSS-1.</title>
        <authorList>
            <person name="Shimoshige H."/>
            <person name="Kobayashi H."/>
            <person name="Maekawa T."/>
        </authorList>
    </citation>
    <scope>NUCLEOTIDE SEQUENCE [LARGE SCALE GENOMIC DNA]</scope>
    <source>
        <strain evidence="2 3">SIID29052-01</strain>
    </source>
</reference>
<feature type="signal peptide" evidence="1">
    <location>
        <begin position="1"/>
        <end position="22"/>
    </location>
</feature>